<dbReference type="Pfam" id="PF01471">
    <property type="entry name" value="PG_binding_1"/>
    <property type="match status" value="1"/>
</dbReference>
<organism evidence="2 3">
    <name type="scientific">Teredinibacter turnerae (strain ATCC 39867 / T7901)</name>
    <dbReference type="NCBI Taxonomy" id="377629"/>
    <lineage>
        <taxon>Bacteria</taxon>
        <taxon>Pseudomonadati</taxon>
        <taxon>Pseudomonadota</taxon>
        <taxon>Gammaproteobacteria</taxon>
        <taxon>Cellvibrionales</taxon>
        <taxon>Cellvibrionaceae</taxon>
        <taxon>Teredinibacter</taxon>
    </lineage>
</organism>
<dbReference type="KEGG" id="ttu:TERTU_1115"/>
<dbReference type="Gene3D" id="1.10.101.10">
    <property type="entry name" value="PGBD-like superfamily/PGBD"/>
    <property type="match status" value="1"/>
</dbReference>
<dbReference type="PANTHER" id="PTHR35894">
    <property type="entry name" value="GENERAL SECRETION PATHWAY PROTEIN A-RELATED"/>
    <property type="match status" value="1"/>
</dbReference>
<dbReference type="RefSeq" id="WP_015819556.1">
    <property type="nucleotide sequence ID" value="NC_012997.1"/>
</dbReference>
<protein>
    <submittedName>
        <fullName evidence="2">Peptidoglycan binding domain containing protein</fullName>
    </submittedName>
</protein>
<evidence type="ECO:0000313" key="3">
    <source>
        <dbReference type="Proteomes" id="UP000009080"/>
    </source>
</evidence>
<dbReference type="InterPro" id="IPR027417">
    <property type="entry name" value="P-loop_NTPase"/>
</dbReference>
<proteinExistence type="predicted"/>
<dbReference type="InterPro" id="IPR049945">
    <property type="entry name" value="AAA_22"/>
</dbReference>
<sequence>MYHNHFGLQEQAFSIAVNPRYLYMSQQHKEALAHLLYGVKGGGFVLLSGEVGTGKTTIIRCLLERLPDATDVAIVMNPMDDAVQMLCTICDELGAPYDKSALGQKPLVDSLNRFLLENHRNGRNTVLLIDEAQRLSAEALEQIRLLTNLETTTQKLLQIILVGQPELNETLAQPRLRQLSQRITARFHLQPLTLLETQAYIAHRLDVAGLPDGRNPFPGKIVRRIHQFTGGIPRLINIVCERALIGAYGHNKSTVDLPTFNLACAEVAGSLPGHQHHHSRVDPRLLAAGGAALTLLAIIAIGVWLLRAPVQVPIATTPAKVIAPVPAATPTPAPEPTPIIASPLPEPEAASSARAATPSYLIASYTQAQARLVQFLGFRIDYDTHPCWELADKNIECAKESVETWPTLQEINRPAVLILITPARFASHAVIVGLNSTEAELLDSEGRAIRVPLSELGPLWTGRIMYLWTRPEGFSEPLVMGQKNPAIGWLAKQFALLDERPSPLTDDRFNANLRERVKIFQRTHGLEDDGIIGARTLMKVNEVLGIDQTLRSLD</sequence>
<dbReference type="InterPro" id="IPR036366">
    <property type="entry name" value="PGBDSf"/>
</dbReference>
<dbReference type="Proteomes" id="UP000009080">
    <property type="component" value="Chromosome"/>
</dbReference>
<dbReference type="eggNOG" id="COG3409">
    <property type="taxonomic scope" value="Bacteria"/>
</dbReference>
<dbReference type="CDD" id="cd00009">
    <property type="entry name" value="AAA"/>
    <property type="match status" value="1"/>
</dbReference>
<feature type="domain" description="AAA+ ATPase" evidence="1">
    <location>
        <begin position="41"/>
        <end position="195"/>
    </location>
</feature>
<dbReference type="eggNOG" id="COG3267">
    <property type="taxonomic scope" value="Bacteria"/>
</dbReference>
<keyword evidence="3" id="KW-1185">Reference proteome</keyword>
<dbReference type="GO" id="GO:0016887">
    <property type="term" value="F:ATP hydrolysis activity"/>
    <property type="evidence" value="ECO:0007669"/>
    <property type="project" value="InterPro"/>
</dbReference>
<name>C5BR38_TERTT</name>
<evidence type="ECO:0000313" key="2">
    <source>
        <dbReference type="EMBL" id="ACR13442.1"/>
    </source>
</evidence>
<dbReference type="InterPro" id="IPR052026">
    <property type="entry name" value="ExeA_AAA_ATPase_DNA-bind"/>
</dbReference>
<dbReference type="SUPFAM" id="SSF52540">
    <property type="entry name" value="P-loop containing nucleoside triphosphate hydrolases"/>
    <property type="match status" value="1"/>
</dbReference>
<dbReference type="OrthoDB" id="9780149at2"/>
<dbReference type="PANTHER" id="PTHR35894:SF1">
    <property type="entry name" value="PHOSPHORIBULOKINASE _ URIDINE KINASE FAMILY"/>
    <property type="match status" value="1"/>
</dbReference>
<dbReference type="SUPFAM" id="SSF47090">
    <property type="entry name" value="PGBD-like"/>
    <property type="match status" value="1"/>
</dbReference>
<reference evidence="2 3" key="1">
    <citation type="journal article" date="2009" name="PLoS ONE">
        <title>The complete genome of Teredinibacter turnerae T7901: an intracellular endosymbiont of marine wood-boring bivalves (shipworms).</title>
        <authorList>
            <person name="Yang J.C."/>
            <person name="Madupu R."/>
            <person name="Durkin A.S."/>
            <person name="Ekborg N.A."/>
            <person name="Pedamallu C.S."/>
            <person name="Hostetler J.B."/>
            <person name="Radune D."/>
            <person name="Toms B.S."/>
            <person name="Henrissat B."/>
            <person name="Coutinho P.M."/>
            <person name="Schwarz S."/>
            <person name="Field L."/>
            <person name="Trindade-Silva A.E."/>
            <person name="Soares C.A.G."/>
            <person name="Elshahawi S."/>
            <person name="Hanora A."/>
            <person name="Schmidt E.W."/>
            <person name="Haygood M.G."/>
            <person name="Posfai J."/>
            <person name="Benner J."/>
            <person name="Madinger C."/>
            <person name="Nove J."/>
            <person name="Anton B."/>
            <person name="Chaudhary K."/>
            <person name="Foster J."/>
            <person name="Holman A."/>
            <person name="Kumar S."/>
            <person name="Lessard P.A."/>
            <person name="Luyten Y.A."/>
            <person name="Slatko B."/>
            <person name="Wood N."/>
            <person name="Wu B."/>
            <person name="Teplitski M."/>
            <person name="Mougous J.D."/>
            <person name="Ward N."/>
            <person name="Eisen J.A."/>
            <person name="Badger J.H."/>
            <person name="Distel D.L."/>
        </authorList>
    </citation>
    <scope>NUCLEOTIDE SEQUENCE [LARGE SCALE GENOMIC DNA]</scope>
    <source>
        <strain evidence="3">ATCC 39867 / T7901</strain>
    </source>
</reference>
<dbReference type="STRING" id="377629.TERTU_1115"/>
<gene>
    <name evidence="2" type="ordered locus">TERTU_1115</name>
</gene>
<dbReference type="EMBL" id="CP001614">
    <property type="protein sequence ID" value="ACR13442.1"/>
    <property type="molecule type" value="Genomic_DNA"/>
</dbReference>
<dbReference type="Gene3D" id="3.90.70.10">
    <property type="entry name" value="Cysteine proteinases"/>
    <property type="match status" value="1"/>
</dbReference>
<dbReference type="InterPro" id="IPR036365">
    <property type="entry name" value="PGBD-like_sf"/>
</dbReference>
<dbReference type="SMART" id="SM00382">
    <property type="entry name" value="AAA"/>
    <property type="match status" value="1"/>
</dbReference>
<dbReference type="InterPro" id="IPR002477">
    <property type="entry name" value="Peptidoglycan-bd-like"/>
</dbReference>
<dbReference type="AlphaFoldDB" id="C5BR38"/>
<dbReference type="Pfam" id="PF13401">
    <property type="entry name" value="AAA_22"/>
    <property type="match status" value="1"/>
</dbReference>
<accession>C5BR38</accession>
<evidence type="ECO:0000259" key="1">
    <source>
        <dbReference type="SMART" id="SM00382"/>
    </source>
</evidence>
<dbReference type="InterPro" id="IPR003593">
    <property type="entry name" value="AAA+_ATPase"/>
</dbReference>
<dbReference type="HOGENOM" id="CLU_024125_2_1_6"/>
<dbReference type="Gene3D" id="3.40.50.300">
    <property type="entry name" value="P-loop containing nucleotide triphosphate hydrolases"/>
    <property type="match status" value="1"/>
</dbReference>